<evidence type="ECO:0000313" key="1">
    <source>
        <dbReference type="EMBL" id="THC94697.1"/>
    </source>
</evidence>
<comment type="caution">
    <text evidence="1">The sequence shown here is derived from an EMBL/GenBank/DDBJ whole genome shotgun (WGS) entry which is preliminary data.</text>
</comment>
<proteinExistence type="predicted"/>
<dbReference type="EMBL" id="SOSA01000194">
    <property type="protein sequence ID" value="THC94697.1"/>
    <property type="molecule type" value="Genomic_DNA"/>
</dbReference>
<dbReference type="Proteomes" id="UP000308092">
    <property type="component" value="Unassembled WGS sequence"/>
</dbReference>
<protein>
    <submittedName>
        <fullName evidence="1">Uncharacterized protein</fullName>
    </submittedName>
</protein>
<dbReference type="VEuPathDB" id="FungiDB:EYZ11_005842"/>
<reference evidence="1 2" key="1">
    <citation type="submission" date="2019-03" db="EMBL/GenBank/DDBJ databases">
        <title>The genome sequence of a newly discovered highly antifungal drug resistant Aspergillus species, Aspergillus tanneri NIH 1004.</title>
        <authorList>
            <person name="Mounaud S."/>
            <person name="Singh I."/>
            <person name="Joardar V."/>
            <person name="Pakala S."/>
            <person name="Pakala S."/>
            <person name="Venepally P."/>
            <person name="Hoover J."/>
            <person name="Nierman W."/>
            <person name="Chung J."/>
            <person name="Losada L."/>
        </authorList>
    </citation>
    <scope>NUCLEOTIDE SEQUENCE [LARGE SCALE GENOMIC DNA]</scope>
    <source>
        <strain evidence="1 2">NIH1004</strain>
    </source>
</reference>
<organism evidence="1 2">
    <name type="scientific">Aspergillus tanneri</name>
    <dbReference type="NCBI Taxonomy" id="1220188"/>
    <lineage>
        <taxon>Eukaryota</taxon>
        <taxon>Fungi</taxon>
        <taxon>Dikarya</taxon>
        <taxon>Ascomycota</taxon>
        <taxon>Pezizomycotina</taxon>
        <taxon>Eurotiomycetes</taxon>
        <taxon>Eurotiomycetidae</taxon>
        <taxon>Eurotiales</taxon>
        <taxon>Aspergillaceae</taxon>
        <taxon>Aspergillus</taxon>
        <taxon>Aspergillus subgen. Circumdati</taxon>
    </lineage>
</organism>
<evidence type="ECO:0000313" key="2">
    <source>
        <dbReference type="Proteomes" id="UP000308092"/>
    </source>
</evidence>
<accession>A0A4S3JJC6</accession>
<gene>
    <name evidence="1" type="ORF">EYZ11_005842</name>
</gene>
<sequence length="86" mass="9635">MWKPALVTPLTEQKLSSGVIGVLDTVSEKSLQPIVFRDENVRKTDPIATGEIQLGRSVYADWLDINMDPADHRSQAYLSSSAYTRR</sequence>
<keyword evidence="2" id="KW-1185">Reference proteome</keyword>
<dbReference type="AlphaFoldDB" id="A0A4S3JJC6"/>
<name>A0A4S3JJC6_9EURO</name>